<gene>
    <name evidence="2" type="ORF">ACJ73_06526</name>
</gene>
<reference evidence="2 3" key="1">
    <citation type="submission" date="2015-08" db="EMBL/GenBank/DDBJ databases">
        <title>Emmonsia species relationships and genome sequence.</title>
        <authorList>
            <person name="Cuomo C.A."/>
            <person name="Schwartz I.S."/>
            <person name="Kenyon C."/>
            <person name="De Hoog G.S."/>
            <person name="Govender N.P."/>
            <person name="Botha A."/>
            <person name="Moreno L."/>
            <person name="De Vries M."/>
            <person name="Munoz J.F."/>
            <person name="Stielow J.B."/>
        </authorList>
    </citation>
    <scope>NUCLEOTIDE SEQUENCE [LARGE SCALE GENOMIC DNA]</scope>
    <source>
        <strain evidence="2 3">EI222</strain>
    </source>
</reference>
<dbReference type="VEuPathDB" id="FungiDB:ACJ73_06526"/>
<evidence type="ECO:0000313" key="3">
    <source>
        <dbReference type="Proteomes" id="UP000242791"/>
    </source>
</evidence>
<name>A0A1J9Q0N8_9EURO</name>
<feature type="compositionally biased region" description="Polar residues" evidence="1">
    <location>
        <begin position="179"/>
        <end position="189"/>
    </location>
</feature>
<dbReference type="EMBL" id="LGTZ01001161">
    <property type="protein sequence ID" value="OJD22129.1"/>
    <property type="molecule type" value="Genomic_DNA"/>
</dbReference>
<comment type="caution">
    <text evidence="2">The sequence shown here is derived from an EMBL/GenBank/DDBJ whole genome shotgun (WGS) entry which is preliminary data.</text>
</comment>
<feature type="region of interest" description="Disordered" evidence="1">
    <location>
        <begin position="168"/>
        <end position="189"/>
    </location>
</feature>
<evidence type="ECO:0000313" key="2">
    <source>
        <dbReference type="EMBL" id="OJD22129.1"/>
    </source>
</evidence>
<protein>
    <submittedName>
        <fullName evidence="2">Uncharacterized protein</fullName>
    </submittedName>
</protein>
<dbReference type="Proteomes" id="UP000242791">
    <property type="component" value="Unassembled WGS sequence"/>
</dbReference>
<dbReference type="AlphaFoldDB" id="A0A1J9Q0N8"/>
<dbReference type="OrthoDB" id="4190273at2759"/>
<feature type="region of interest" description="Disordered" evidence="1">
    <location>
        <begin position="22"/>
        <end position="79"/>
    </location>
</feature>
<evidence type="ECO:0000256" key="1">
    <source>
        <dbReference type="SAM" id="MobiDB-lite"/>
    </source>
</evidence>
<keyword evidence="3" id="KW-1185">Reference proteome</keyword>
<sequence length="189" mass="21075">MVNLRSGGTPDLAKEYVPTCRMNPETPEVQGSNAGLPTPATDRRTKLQGHSSPTRRSKRNRTTQISNTKTRGRDSASEETRMRLEIARLQHEVERITSGRATEASANDENVSADLADYLQRKGRTSAILKILNEFRDQVRPIRKPVVLTGSANYPMWKEEILLAARQSETDDILDEKQSGPNSDASPDM</sequence>
<organism evidence="2 3">
    <name type="scientific">Blastomyces percursus</name>
    <dbReference type="NCBI Taxonomy" id="1658174"/>
    <lineage>
        <taxon>Eukaryota</taxon>
        <taxon>Fungi</taxon>
        <taxon>Dikarya</taxon>
        <taxon>Ascomycota</taxon>
        <taxon>Pezizomycotina</taxon>
        <taxon>Eurotiomycetes</taxon>
        <taxon>Eurotiomycetidae</taxon>
        <taxon>Onygenales</taxon>
        <taxon>Ajellomycetaceae</taxon>
        <taxon>Blastomyces</taxon>
    </lineage>
</organism>
<proteinExistence type="predicted"/>
<accession>A0A1J9Q0N8</accession>